<proteinExistence type="predicted"/>
<reference evidence="1 2" key="1">
    <citation type="journal article" date="2017" name="Environ. Microbiol.">
        <title>Decay of the glycolytic pathway and adaptation to intranuclear parasitism within Enterocytozoonidae microsporidia.</title>
        <authorList>
            <person name="Wiredu Boakye D."/>
            <person name="Jaroenlak P."/>
            <person name="Prachumwat A."/>
            <person name="Williams T.A."/>
            <person name="Bateman K.S."/>
            <person name="Itsathitphaisarn O."/>
            <person name="Sritunyalucksana K."/>
            <person name="Paszkiewicz K.H."/>
            <person name="Moore K.A."/>
            <person name="Stentiford G.D."/>
            <person name="Williams B.A."/>
        </authorList>
    </citation>
    <scope>NUCLEOTIDE SEQUENCE [LARGE SCALE GENOMIC DNA]</scope>
    <source>
        <strain evidence="2">canceri</strain>
    </source>
</reference>
<evidence type="ECO:0000313" key="2">
    <source>
        <dbReference type="Proteomes" id="UP000192501"/>
    </source>
</evidence>
<accession>A0A1X0QHF1</accession>
<organism evidence="1 2">
    <name type="scientific">Hepatospora eriocheir</name>
    <dbReference type="NCBI Taxonomy" id="1081669"/>
    <lineage>
        <taxon>Eukaryota</taxon>
        <taxon>Fungi</taxon>
        <taxon>Fungi incertae sedis</taxon>
        <taxon>Microsporidia</taxon>
        <taxon>Hepatosporidae</taxon>
        <taxon>Hepatospora</taxon>
    </lineage>
</organism>
<protein>
    <submittedName>
        <fullName evidence="1">Uncharacterized protein</fullName>
    </submittedName>
</protein>
<gene>
    <name evidence="1" type="ORF">A0H76_1398</name>
</gene>
<dbReference type="VEuPathDB" id="MicrosporidiaDB:A0H76_1398"/>
<comment type="caution">
    <text evidence="1">The sequence shown here is derived from an EMBL/GenBank/DDBJ whole genome shotgun (WGS) entry which is preliminary data.</text>
</comment>
<dbReference type="EMBL" id="LTAI01000298">
    <property type="protein sequence ID" value="ORD99105.1"/>
    <property type="molecule type" value="Genomic_DNA"/>
</dbReference>
<dbReference type="VEuPathDB" id="MicrosporidiaDB:HERIO_1712"/>
<name>A0A1X0QHF1_9MICR</name>
<sequence length="245" mass="28683">MNMLRYLINLILAEEIIDVTVKPLGNEHLFKNNNERAQIVKIISNKLKESFLKRNNLIEPSNILNIKKISKYIPTSYKIEKYIMKNLKEFRGSGYKIKNISIYDESGKYFDYFLDVEFIRVGENFIDNKSGVLIGKLFNSRDELIKMSKMSKTGFWIDKNTTEMEDEMNLNNAKALLAEQIKDVNNIKKITSDCDIPLVDTLIFEDSYPNKRDEVVTVCVCSNNDCSESCKEVRKVFRRDLYEYF</sequence>
<evidence type="ECO:0000313" key="1">
    <source>
        <dbReference type="EMBL" id="ORD99105.1"/>
    </source>
</evidence>
<dbReference type="AlphaFoldDB" id="A0A1X0QHF1"/>
<dbReference type="Proteomes" id="UP000192501">
    <property type="component" value="Unassembled WGS sequence"/>
</dbReference>